<gene>
    <name evidence="2" type="ORF">SAMN06295998_10572</name>
</gene>
<keyword evidence="3" id="KW-1185">Reference proteome</keyword>
<evidence type="ECO:0000313" key="2">
    <source>
        <dbReference type="EMBL" id="SMC77555.1"/>
    </source>
</evidence>
<dbReference type="Proteomes" id="UP000192330">
    <property type="component" value="Unassembled WGS sequence"/>
</dbReference>
<proteinExistence type="predicted"/>
<evidence type="ECO:0000259" key="1">
    <source>
        <dbReference type="Pfam" id="PF13191"/>
    </source>
</evidence>
<sequence>MTQALDTLKVQVLRAAALRGPFEPRALLKDVLSPEDYGDKVQRARLISLLHAHCTVETTSPGSPVQWLLRASTRERALDGYENTGAQPETDIAAALNGSGLYDPVLLKDMITTSRDENALSEIVITLEHAGSKAPGHEHLVGLRSRLNAVRRSRQTDAVLGDEFIGRTEELNAIEAWIAAPQSKPPLCSLHIMGIPGIGKSFLLERIVQIAGAQPDLILVRLDFDRSSLQIGAGGTVYDEISRQIGEALPQKAAYFRSLRMAHSERVTRTGHDTADLIPRELLHAMIDVVEQAGRRLIILLDTLEVLQAQGATYVETLMEELDRFADTGRIDIAVISAGRAPIFTESDPRNGGHLPLTKVETVLIREVLHQKSIPEEVWPDIINEAKGNPLRLRLLISVVKSQSAADAAQVLGQAHLKGLDRGFVHRVIRARLPEHLRRIANEGLVLHELTVETLVNILAPALGLGDLRSAASDLIAELALQPWLVTNTGRGRLVPKADLRQEVLEHIYRDNPEDTAAVNRAARDYFAGRDPVQHLYHAAQLMRIGEAPPEIEPGLADRFPDRLLNELPIEAQDHIRHARGQRSATQVLVADDLDSRGYDAAGLAAPDAGSQPKLVRIDPRSATGRARVVKGRGFAGRPDPRAVMDLRAILEQGERREATHILREGLPGEYAPTSEVGVLILCHQWLTGHWSKARELFELLPEAALPELAKGNPQLEGRIALEILAEFKFGKLVEWLHDETFRDCAVNVMRSSNRIGLQGAALDFALLAAGVTVEGQQEALGTLAPYLRNGRIELSQERLRLADSIRGDCGLKMAPVDLSDRKAADGRYALAIAPINPYYDRLFALASEMQVAGKGRLLDDLRTLAGGIREAADLFGPALEGLDHAISQAGDRPLDILALIRSLGMTADWAEGYSFFHPIPDLPTLARALSRWQQTTAGYWAYDSAPPKDWAPGRDWGAVTELRIASLADRAGTTRAGRMLSFWADPLDSNTSEGTDTLTRRLSAPFSKVSALKDIPGRMRYLIGSRVPAVFRPAIATLPDKDARLAYFQ</sequence>
<dbReference type="STRING" id="1387277.SAMN06295998_10572"/>
<reference evidence="2 3" key="1">
    <citation type="submission" date="2017-04" db="EMBL/GenBank/DDBJ databases">
        <authorList>
            <person name="Afonso C.L."/>
            <person name="Miller P.J."/>
            <person name="Scott M.A."/>
            <person name="Spackman E."/>
            <person name="Goraichik I."/>
            <person name="Dimitrov K.M."/>
            <person name="Suarez D.L."/>
            <person name="Swayne D.E."/>
        </authorList>
    </citation>
    <scope>NUCLEOTIDE SEQUENCE [LARGE SCALE GENOMIC DNA]</scope>
    <source>
        <strain evidence="2 3">CGMCC 1.12644</strain>
    </source>
</reference>
<accession>A0A1W2BX45</accession>
<dbReference type="Gene3D" id="3.40.50.300">
    <property type="entry name" value="P-loop containing nucleotide triphosphate hydrolases"/>
    <property type="match status" value="1"/>
</dbReference>
<dbReference type="OrthoDB" id="7782625at2"/>
<name>A0A1W2BX45_9RHOB</name>
<dbReference type="AlphaFoldDB" id="A0A1W2BX45"/>
<dbReference type="InterPro" id="IPR027417">
    <property type="entry name" value="P-loop_NTPase"/>
</dbReference>
<dbReference type="SUPFAM" id="SSF52540">
    <property type="entry name" value="P-loop containing nucleoside triphosphate hydrolases"/>
    <property type="match status" value="1"/>
</dbReference>
<protein>
    <submittedName>
        <fullName evidence="2">AAA ATPase domain-containing protein</fullName>
    </submittedName>
</protein>
<dbReference type="RefSeq" id="WP_084352808.1">
    <property type="nucleotide sequence ID" value="NZ_FWYD01000005.1"/>
</dbReference>
<evidence type="ECO:0000313" key="3">
    <source>
        <dbReference type="Proteomes" id="UP000192330"/>
    </source>
</evidence>
<organism evidence="2 3">
    <name type="scientific">Primorskyibacter flagellatus</name>
    <dbReference type="NCBI Taxonomy" id="1387277"/>
    <lineage>
        <taxon>Bacteria</taxon>
        <taxon>Pseudomonadati</taxon>
        <taxon>Pseudomonadota</taxon>
        <taxon>Alphaproteobacteria</taxon>
        <taxon>Rhodobacterales</taxon>
        <taxon>Roseobacteraceae</taxon>
        <taxon>Primorskyibacter</taxon>
    </lineage>
</organism>
<dbReference type="InterPro" id="IPR041664">
    <property type="entry name" value="AAA_16"/>
</dbReference>
<feature type="domain" description="Orc1-like AAA ATPase" evidence="1">
    <location>
        <begin position="163"/>
        <end position="323"/>
    </location>
</feature>
<dbReference type="EMBL" id="FWYD01000005">
    <property type="protein sequence ID" value="SMC77555.1"/>
    <property type="molecule type" value="Genomic_DNA"/>
</dbReference>
<dbReference type="Pfam" id="PF13191">
    <property type="entry name" value="AAA_16"/>
    <property type="match status" value="1"/>
</dbReference>